<dbReference type="PANTHER" id="PTHR30004">
    <property type="entry name" value="4-HYDROXYTHREONINE-4-PHOSPHATE DEHYDROGENASE"/>
    <property type="match status" value="1"/>
</dbReference>
<reference evidence="5" key="1">
    <citation type="submission" date="2011-01" db="EMBL/GenBank/DDBJ databases">
        <authorList>
            <person name="Muzny D."/>
            <person name="Qin X."/>
            <person name="Buhay C."/>
            <person name="Dugan-Rocha S."/>
            <person name="Ding Y."/>
            <person name="Chen G."/>
            <person name="Hawes A."/>
            <person name="Holder M."/>
            <person name="Jhangiani S."/>
            <person name="Johnson A."/>
            <person name="Khan Z."/>
            <person name="Li Z."/>
            <person name="Liu W."/>
            <person name="Liu X."/>
            <person name="Perez L."/>
            <person name="Shen H."/>
            <person name="Wang Q."/>
            <person name="Watt J."/>
            <person name="Xi L."/>
            <person name="Xin Y."/>
            <person name="Zhou J."/>
            <person name="Deng J."/>
            <person name="Jiang H."/>
            <person name="Liu Y."/>
            <person name="Qu J."/>
            <person name="Song X.-Z."/>
            <person name="Zhang L."/>
            <person name="Villasana D."/>
            <person name="Johnson A."/>
            <person name="Liu J."/>
            <person name="Liyanage D."/>
            <person name="Lorensuhewa L."/>
            <person name="Robinson T."/>
            <person name="Song A."/>
            <person name="Song B.-B."/>
            <person name="Dinh H."/>
            <person name="Thornton R."/>
            <person name="Coyle M."/>
            <person name="Francisco L."/>
            <person name="Jackson L."/>
            <person name="Javaid M."/>
            <person name="Korchina V."/>
            <person name="Kovar C."/>
            <person name="Mata R."/>
            <person name="Mathew T."/>
            <person name="Ngo R."/>
            <person name="Nguyen L."/>
            <person name="Nguyen N."/>
            <person name="Okwuonu G."/>
            <person name="Ongeri F."/>
            <person name="Pham C."/>
            <person name="Simmons D."/>
            <person name="Wilczek-Boney K."/>
            <person name="Hale W."/>
            <person name="Jakkamsetti A."/>
            <person name="Pham P."/>
            <person name="Ruth R."/>
            <person name="San Lucas F."/>
            <person name="Warren J."/>
            <person name="Zhang J."/>
            <person name="Zhao Z."/>
            <person name="Zhou C."/>
            <person name="Zhu D."/>
            <person name="Lee S."/>
            <person name="Bess C."/>
            <person name="Blankenburg K."/>
            <person name="Forbes L."/>
            <person name="Fu Q."/>
            <person name="Gubbala S."/>
            <person name="Hirani K."/>
            <person name="Jayaseelan J.C."/>
            <person name="Lara F."/>
            <person name="Munidasa M."/>
            <person name="Palculict T."/>
            <person name="Patil S."/>
            <person name="Pu L.-L."/>
            <person name="Saada N."/>
            <person name="Tang L."/>
            <person name="Weissenberger G."/>
            <person name="Zhu Y."/>
            <person name="Hemphill L."/>
            <person name="Shang Y."/>
            <person name="Youmans B."/>
            <person name="Ayvaz T."/>
            <person name="Ross M."/>
            <person name="Santibanez J."/>
            <person name="Aqrawi P."/>
            <person name="Gross S."/>
            <person name="Joshi V."/>
            <person name="Fowler G."/>
            <person name="Nazareth L."/>
            <person name="Reid J."/>
            <person name="Worley K."/>
            <person name="Petrosino J."/>
            <person name="Highlander S."/>
            <person name="Gibbs R."/>
        </authorList>
    </citation>
    <scope>NUCLEOTIDE SEQUENCE [LARGE SCALE GENOMIC DNA]</scope>
    <source>
        <strain evidence="5">ATCC 33269</strain>
    </source>
</reference>
<proteinExistence type="predicted"/>
<dbReference type="Gene3D" id="3.40.718.10">
    <property type="entry name" value="Isopropylmalate Dehydrogenase"/>
    <property type="match status" value="1"/>
</dbReference>
<evidence type="ECO:0000256" key="3">
    <source>
        <dbReference type="ARBA" id="ARBA00023027"/>
    </source>
</evidence>
<gene>
    <name evidence="5" type="primary">pdxA</name>
    <name evidence="5" type="ORF">HMPREF0663_10930</name>
</gene>
<dbReference type="SUPFAM" id="SSF53659">
    <property type="entry name" value="Isocitrate/Isopropylmalate dehydrogenase-like"/>
    <property type="match status" value="1"/>
</dbReference>
<protein>
    <submittedName>
        <fullName evidence="5">Pyridoxal phosphate biosynthetic protein PdxA</fullName>
        <ecNumber evidence="5">1.1.1.262</ecNumber>
    </submittedName>
</protein>
<evidence type="ECO:0000313" key="5">
    <source>
        <dbReference type="EMBL" id="EFZ37472.1"/>
    </source>
</evidence>
<keyword evidence="1" id="KW-0479">Metal-binding</keyword>
<dbReference type="EC" id="1.1.1.262" evidence="5"/>
<dbReference type="HOGENOM" id="CLU_040168_4_0_10"/>
<dbReference type="AlphaFoldDB" id="E7RP29"/>
<keyword evidence="3" id="KW-0520">NAD</keyword>
<dbReference type="STRING" id="28134.SAMN05444288_1763"/>
<evidence type="ECO:0000256" key="2">
    <source>
        <dbReference type="ARBA" id="ARBA00023002"/>
    </source>
</evidence>
<comment type="caution">
    <text evidence="5">The sequence shown here is derived from an EMBL/GenBank/DDBJ whole genome shotgun (WGS) entry which is preliminary data.</text>
</comment>
<keyword evidence="2 5" id="KW-0560">Oxidoreductase</keyword>
<dbReference type="PANTHER" id="PTHR30004:SF6">
    <property type="entry name" value="D-THREONATE 4-PHOSPHATE DEHYDROGENASE"/>
    <property type="match status" value="1"/>
</dbReference>
<accession>E7RP29</accession>
<evidence type="ECO:0000256" key="1">
    <source>
        <dbReference type="ARBA" id="ARBA00022723"/>
    </source>
</evidence>
<dbReference type="RefSeq" id="WP_004368155.1">
    <property type="nucleotide sequence ID" value="NZ_GL833116.1"/>
</dbReference>
<dbReference type="Proteomes" id="UP000005580">
    <property type="component" value="Unassembled WGS sequence"/>
</dbReference>
<dbReference type="Pfam" id="PF04166">
    <property type="entry name" value="PdxA"/>
    <property type="match status" value="1"/>
</dbReference>
<dbReference type="eggNOG" id="COG1995">
    <property type="taxonomic scope" value="Bacteria"/>
</dbReference>
<name>E7RP29_9BACT</name>
<dbReference type="InterPro" id="IPR005255">
    <property type="entry name" value="PdxA_fam"/>
</dbReference>
<dbReference type="GO" id="GO:0046872">
    <property type="term" value="F:metal ion binding"/>
    <property type="evidence" value="ECO:0007669"/>
    <property type="project" value="UniProtKB-KW"/>
</dbReference>
<dbReference type="EMBL" id="AEPE02000003">
    <property type="protein sequence ID" value="EFZ37472.1"/>
    <property type="molecule type" value="Genomic_DNA"/>
</dbReference>
<feature type="compositionally biased region" description="Basic and acidic residues" evidence="4">
    <location>
        <begin position="343"/>
        <end position="361"/>
    </location>
</feature>
<sequence length="367" mass="40604">MEDKKIRVAITHGDTNGIGYEMIFKAFAEPEMLELCTPIIYGSPKVAAYHRKALDLEANFSIINSAEEACNGRINLLPCFDDEVKIDMGTPTQESGEAALKALDKAMTDFRHDAYDVLVTAPICNSNVKGEGFKFKGTDSYVETCIGDGKKGLALYINNSMRIATVTNGVALKDVSNNISQEGIITKAKILFNALKRDFRISCPRIAVLALNPDAGGTEEENIIKPAIAKLAENGINAFGPYPAERFFGSTDYDAFDAILAMYHDQGAIPLHTLSPSDNISLLTGLPIVCTAPYCNDIFCTDRQQLTDENPLRQAIYLAIDTFRNRNEYDEPMGNPLRKLYHEKRDESEKVRFSIPKKHEQTAASEQ</sequence>
<evidence type="ECO:0000256" key="4">
    <source>
        <dbReference type="SAM" id="MobiDB-lite"/>
    </source>
</evidence>
<keyword evidence="6" id="KW-1185">Reference proteome</keyword>
<feature type="region of interest" description="Disordered" evidence="4">
    <location>
        <begin position="332"/>
        <end position="367"/>
    </location>
</feature>
<evidence type="ECO:0000313" key="6">
    <source>
        <dbReference type="Proteomes" id="UP000005580"/>
    </source>
</evidence>
<dbReference type="GO" id="GO:0051287">
    <property type="term" value="F:NAD binding"/>
    <property type="evidence" value="ECO:0007669"/>
    <property type="project" value="InterPro"/>
</dbReference>
<dbReference type="GO" id="GO:0050570">
    <property type="term" value="F:4-hydroxythreonine-4-phosphate dehydrogenase activity"/>
    <property type="evidence" value="ECO:0007669"/>
    <property type="project" value="UniProtKB-EC"/>
</dbReference>
<organism evidence="5 6">
    <name type="scientific">Hoylesella oralis ATCC 33269</name>
    <dbReference type="NCBI Taxonomy" id="873533"/>
    <lineage>
        <taxon>Bacteria</taxon>
        <taxon>Pseudomonadati</taxon>
        <taxon>Bacteroidota</taxon>
        <taxon>Bacteroidia</taxon>
        <taxon>Bacteroidales</taxon>
        <taxon>Prevotellaceae</taxon>
        <taxon>Hoylesella</taxon>
    </lineage>
</organism>